<dbReference type="PROSITE" id="PS50250">
    <property type="entry name" value="PCI"/>
    <property type="match status" value="1"/>
</dbReference>
<dbReference type="GO" id="GO:0008541">
    <property type="term" value="C:proteasome regulatory particle, lid subcomplex"/>
    <property type="evidence" value="ECO:0007669"/>
    <property type="project" value="UniProtKB-ARBA"/>
</dbReference>
<dbReference type="Gene3D" id="1.25.40.570">
    <property type="match status" value="1"/>
</dbReference>
<dbReference type="EMBL" id="GL996501">
    <property type="protein sequence ID" value="EGW32800.1"/>
    <property type="molecule type" value="Genomic_DNA"/>
</dbReference>
<evidence type="ECO:0000313" key="3">
    <source>
        <dbReference type="EMBL" id="EGW32800.1"/>
    </source>
</evidence>
<sequence length="606" mass="70411">MSDDEEFYSEESYEFEFEEDDDEEDKNDQNADYNEVEQNDDLDIESKYYTAKGFKDDEPDTAIKELKKIVEDSDRTVSDNIEWIFKSYKQLIKLNFKQNNHNKALEYLQDLFVLVPQISKSYVEESVSKMIARYSSATDTSFMPRFYTLVLEHIGQSNDRIWLKVNTNLLNTYLENEEYDKCPVLIEKIHAKLEHVSESTRKSFSLEVIAAEIDFLARTKNLKLSRMIQLYRKSLDITTAVTHPRILGMIRECGGKVQFYRCNYEKARLEFYESFKSYDEAGSPLKNRILKYLALCSLLTENEFNPFDSQETRTYTQMPEFTNLLMLIREYHNSDLTKFHQALEKMKEEKDELYLDDIFTHASKQIISNLRANALMNYIQAYKSIRLELISQKLQLDKNELESLVLKLVNEGRLSDIRIDFVNSVIYSEKASEQLIPQVLAPKEIYGNVKALDLINLESGHSTTSYDHMEIDNPKAPVYFTDVPGTALEDKPVSLLKKLFLVIDSTLKPNDWFKAIEDWYAFMVSAVPPSVKTELSQKDQIHSEQRAENAIIASTSLNIGANTKGLLVDDSLDQDESFSVEQIHKTDLLRASYRNIQTYYDSLNSK</sequence>
<dbReference type="Proteomes" id="UP000000709">
    <property type="component" value="Unassembled WGS sequence"/>
</dbReference>
<proteinExistence type="predicted"/>
<dbReference type="Pfam" id="PF01399">
    <property type="entry name" value="PCI"/>
    <property type="match status" value="1"/>
</dbReference>
<dbReference type="HOGENOM" id="CLU_028981_1_0_1"/>
<evidence type="ECO:0000259" key="2">
    <source>
        <dbReference type="PROSITE" id="PS50250"/>
    </source>
</evidence>
<feature type="compositionally biased region" description="Acidic residues" evidence="1">
    <location>
        <begin position="1"/>
        <end position="26"/>
    </location>
</feature>
<reference evidence="3 4" key="1">
    <citation type="journal article" date="2011" name="Proc. Natl. Acad. Sci. U.S.A.">
        <title>Comparative genomics of xylose-fermenting fungi for enhanced biofuel production.</title>
        <authorList>
            <person name="Wohlbach D.J."/>
            <person name="Kuo A."/>
            <person name="Sato T.K."/>
            <person name="Potts K.M."/>
            <person name="Salamov A.A."/>
            <person name="LaButti K.M."/>
            <person name="Sun H."/>
            <person name="Clum A."/>
            <person name="Pangilinan J.L."/>
            <person name="Lindquist E.A."/>
            <person name="Lucas S."/>
            <person name="Lapidus A."/>
            <person name="Jin M."/>
            <person name="Gunawan C."/>
            <person name="Balan V."/>
            <person name="Dale B.E."/>
            <person name="Jeffries T.W."/>
            <person name="Zinkel R."/>
            <person name="Barry K.W."/>
            <person name="Grigoriev I.V."/>
            <person name="Gasch A.P."/>
        </authorList>
    </citation>
    <scope>NUCLEOTIDE SEQUENCE [LARGE SCALE GENOMIC DNA]</scope>
    <source>
        <strain evidence="4">NRRL Y-27907 / 11-Y1</strain>
    </source>
</reference>
<dbReference type="InParanoid" id="G3AME8"/>
<dbReference type="SMART" id="SM00088">
    <property type="entry name" value="PINT"/>
    <property type="match status" value="1"/>
</dbReference>
<dbReference type="PANTHER" id="PTHR10678">
    <property type="entry name" value="26S PROTEASOME NON-ATPASE REGULATORY SUBUNIT 11/COP9 SIGNALOSOME COMPLEX SUBUNIT 2"/>
    <property type="match status" value="1"/>
</dbReference>
<dbReference type="RefSeq" id="XP_007374315.1">
    <property type="nucleotide sequence ID" value="XM_007374253.1"/>
</dbReference>
<dbReference type="eggNOG" id="KOG1464">
    <property type="taxonomic scope" value="Eukaryota"/>
</dbReference>
<dbReference type="OMA" id="SEENWKD"/>
<accession>G3AME8</accession>
<dbReference type="InterPro" id="IPR050871">
    <property type="entry name" value="26S_Proteasome/COP9_Components"/>
</dbReference>
<dbReference type="SUPFAM" id="SSF46785">
    <property type="entry name" value="Winged helix' DNA-binding domain"/>
    <property type="match status" value="1"/>
</dbReference>
<dbReference type="OrthoDB" id="194139at2759"/>
<protein>
    <recommendedName>
        <fullName evidence="2">PCI domain-containing protein</fullName>
    </recommendedName>
</protein>
<keyword evidence="4" id="KW-1185">Reference proteome</keyword>
<evidence type="ECO:0000313" key="4">
    <source>
        <dbReference type="Proteomes" id="UP000000709"/>
    </source>
</evidence>
<organism evidence="4">
    <name type="scientific">Spathaspora passalidarum (strain NRRL Y-27907 / 11-Y1)</name>
    <dbReference type="NCBI Taxonomy" id="619300"/>
    <lineage>
        <taxon>Eukaryota</taxon>
        <taxon>Fungi</taxon>
        <taxon>Dikarya</taxon>
        <taxon>Ascomycota</taxon>
        <taxon>Saccharomycotina</taxon>
        <taxon>Pichiomycetes</taxon>
        <taxon>Debaryomycetaceae</taxon>
        <taxon>Spathaspora</taxon>
    </lineage>
</organism>
<dbReference type="InterPro" id="IPR036390">
    <property type="entry name" value="WH_DNA-bd_sf"/>
</dbReference>
<feature type="domain" description="PCI" evidence="2">
    <location>
        <begin position="260"/>
        <end position="433"/>
    </location>
</feature>
<name>G3AME8_SPAPN</name>
<dbReference type="SMART" id="SM00753">
    <property type="entry name" value="PAM"/>
    <property type="match status" value="1"/>
</dbReference>
<dbReference type="GeneID" id="18871368"/>
<dbReference type="KEGG" id="spaa:SPAPADRAFT_49746"/>
<dbReference type="STRING" id="619300.G3AME8"/>
<feature type="region of interest" description="Disordered" evidence="1">
    <location>
        <begin position="1"/>
        <end position="42"/>
    </location>
</feature>
<dbReference type="AlphaFoldDB" id="G3AME8"/>
<evidence type="ECO:0000256" key="1">
    <source>
        <dbReference type="SAM" id="MobiDB-lite"/>
    </source>
</evidence>
<gene>
    <name evidence="3" type="ORF">SPAPADRAFT_49746</name>
</gene>
<dbReference type="InterPro" id="IPR000717">
    <property type="entry name" value="PCI_dom"/>
</dbReference>